<protein>
    <submittedName>
        <fullName evidence="1">Uncharacterized protein</fullName>
    </submittedName>
</protein>
<organism evidence="1 2">
    <name type="scientific">Luteolibacter rhizosphaerae</name>
    <dbReference type="NCBI Taxonomy" id="2989719"/>
    <lineage>
        <taxon>Bacteria</taxon>
        <taxon>Pseudomonadati</taxon>
        <taxon>Verrucomicrobiota</taxon>
        <taxon>Verrucomicrobiia</taxon>
        <taxon>Verrucomicrobiales</taxon>
        <taxon>Verrucomicrobiaceae</taxon>
        <taxon>Luteolibacter</taxon>
    </lineage>
</organism>
<keyword evidence="2" id="KW-1185">Reference proteome</keyword>
<dbReference type="Proteomes" id="UP001165653">
    <property type="component" value="Unassembled WGS sequence"/>
</dbReference>
<accession>A0ABT3G7Z2</accession>
<sequence>MSTLAEIEAAIEKLRPEEFSELAAWMDARRGEREIPASRVREAMDKVFDHHAPLLDKLAR</sequence>
<comment type="caution">
    <text evidence="1">The sequence shown here is derived from an EMBL/GenBank/DDBJ whole genome shotgun (WGS) entry which is preliminary data.</text>
</comment>
<dbReference type="RefSeq" id="WP_264515518.1">
    <property type="nucleotide sequence ID" value="NZ_JAPDDR010000011.1"/>
</dbReference>
<gene>
    <name evidence="1" type="ORF">OJ996_20370</name>
</gene>
<name>A0ABT3G7Z2_9BACT</name>
<evidence type="ECO:0000313" key="1">
    <source>
        <dbReference type="EMBL" id="MCW1915955.1"/>
    </source>
</evidence>
<evidence type="ECO:0000313" key="2">
    <source>
        <dbReference type="Proteomes" id="UP001165653"/>
    </source>
</evidence>
<proteinExistence type="predicted"/>
<reference evidence="1" key="1">
    <citation type="submission" date="2022-10" db="EMBL/GenBank/DDBJ databases">
        <title>Luteolibacter sp. GHJ8, whole genome shotgun sequencing project.</title>
        <authorList>
            <person name="Zhao G."/>
            <person name="Shen L."/>
        </authorList>
    </citation>
    <scope>NUCLEOTIDE SEQUENCE</scope>
    <source>
        <strain evidence="1">GHJ8</strain>
    </source>
</reference>
<dbReference type="EMBL" id="JAPDDR010000011">
    <property type="protein sequence ID" value="MCW1915955.1"/>
    <property type="molecule type" value="Genomic_DNA"/>
</dbReference>